<dbReference type="Gene3D" id="3.30.870.10">
    <property type="entry name" value="Endonuclease Chain A"/>
    <property type="match status" value="2"/>
</dbReference>
<dbReference type="SMART" id="SM00155">
    <property type="entry name" value="PLDc"/>
    <property type="match status" value="2"/>
</dbReference>
<comment type="subcellular location">
    <subcellularLocation>
        <location evidence="1">Cell membrane</location>
    </subcellularLocation>
</comment>
<proteinExistence type="predicted"/>
<keyword evidence="2" id="KW-1003">Cell membrane</keyword>
<accession>A0ABS2NVI9</accession>
<feature type="transmembrane region" description="Helical" evidence="9">
    <location>
        <begin position="6"/>
        <end position="25"/>
    </location>
</feature>
<evidence type="ECO:0000256" key="2">
    <source>
        <dbReference type="ARBA" id="ARBA00022475"/>
    </source>
</evidence>
<dbReference type="Proteomes" id="UP000737402">
    <property type="component" value="Unassembled WGS sequence"/>
</dbReference>
<dbReference type="RefSeq" id="WP_204413085.1">
    <property type="nucleotide sequence ID" value="NZ_JAFBED010000001.1"/>
</dbReference>
<keyword evidence="3 11" id="KW-0808">Transferase</keyword>
<sequence length="400" mass="46358">MTIALYIGLAILLILIWIVIDFQLGRKMHLKKVTRLEFPKRRSDFHLYSDGNKLYEDLFAEMKDAKHHIHSLFYLVNGDHVSEEFFTILKSKADEGVEVRLLVDYLGSHKLKRKQVNELRSHGIEVEYCRKPSFPFIFFSINQRNHRKITVVDGKIGYVGGFNIGKEYLGQDPEFGVWRDYHLKLKGEGVQDLQTQFFENWDDCTSKPRSESSAYYPPLEAGKSLHQFVPTNGEALKETFLKLLQKAQRSVIICTPYFIPDERLYNELMAALRRGVKVTILLPDKADHALVRDAAFLYFPSLLEAGAEVYRFYIGFYHAKVMVIDEEMCDIGTANFDKRSLFLNNEINCLIYDPEFVKATIPEIQKDIHNSEKLTLEYISERSILDKGREQLAKLVSPLL</sequence>
<dbReference type="PANTHER" id="PTHR21248:SF7">
    <property type="entry name" value="MINOR CARDIOLIPIN SYNTHASE CLSB"/>
    <property type="match status" value="1"/>
</dbReference>
<evidence type="ECO:0000256" key="3">
    <source>
        <dbReference type="ARBA" id="ARBA00022679"/>
    </source>
</evidence>
<dbReference type="SUPFAM" id="SSF56024">
    <property type="entry name" value="Phospholipase D/nuclease"/>
    <property type="match status" value="2"/>
</dbReference>
<keyword evidence="12" id="KW-1185">Reference proteome</keyword>
<dbReference type="Pfam" id="PF13091">
    <property type="entry name" value="PLDc_2"/>
    <property type="match status" value="2"/>
</dbReference>
<evidence type="ECO:0000256" key="1">
    <source>
        <dbReference type="ARBA" id="ARBA00004236"/>
    </source>
</evidence>
<gene>
    <name evidence="11" type="ORF">JOC95_000528</name>
</gene>
<keyword evidence="7 9" id="KW-0472">Membrane</keyword>
<dbReference type="EC" id="2.7.8.-" evidence="8"/>
<evidence type="ECO:0000256" key="5">
    <source>
        <dbReference type="ARBA" id="ARBA00022737"/>
    </source>
</evidence>
<evidence type="ECO:0000313" key="12">
    <source>
        <dbReference type="Proteomes" id="UP000737402"/>
    </source>
</evidence>
<name>A0ABS2NVI9_9BACI</name>
<dbReference type="InterPro" id="IPR025202">
    <property type="entry name" value="PLD-like_dom"/>
</dbReference>
<evidence type="ECO:0000256" key="7">
    <source>
        <dbReference type="ARBA" id="ARBA00023136"/>
    </source>
</evidence>
<comment type="caution">
    <text evidence="11">The sequence shown here is derived from an EMBL/GenBank/DDBJ whole genome shotgun (WGS) entry which is preliminary data.</text>
</comment>
<dbReference type="PIRSF" id="PIRSF000850">
    <property type="entry name" value="Phospholipase_D_PSS"/>
    <property type="match status" value="1"/>
</dbReference>
<evidence type="ECO:0000256" key="8">
    <source>
        <dbReference type="NCBIfam" id="TIGR04265"/>
    </source>
</evidence>
<evidence type="ECO:0000259" key="10">
    <source>
        <dbReference type="PROSITE" id="PS50035"/>
    </source>
</evidence>
<dbReference type="CDD" id="cd09110">
    <property type="entry name" value="PLDc_CLS_1"/>
    <property type="match status" value="1"/>
</dbReference>
<keyword evidence="4 9" id="KW-0812">Transmembrane</keyword>
<reference evidence="11 12" key="1">
    <citation type="submission" date="2021-01" db="EMBL/GenBank/DDBJ databases">
        <title>Genomic Encyclopedia of Type Strains, Phase IV (KMG-IV): sequencing the most valuable type-strain genomes for metagenomic binning, comparative biology and taxonomic classification.</title>
        <authorList>
            <person name="Goeker M."/>
        </authorList>
    </citation>
    <scope>NUCLEOTIDE SEQUENCE [LARGE SCALE GENOMIC DNA]</scope>
    <source>
        <strain evidence="11 12">DSM 25879</strain>
    </source>
</reference>
<dbReference type="PANTHER" id="PTHR21248">
    <property type="entry name" value="CARDIOLIPIN SYNTHASE"/>
    <property type="match status" value="1"/>
</dbReference>
<dbReference type="NCBIfam" id="TIGR04265">
    <property type="entry name" value="bac_cardiolipin"/>
    <property type="match status" value="1"/>
</dbReference>
<evidence type="ECO:0000313" key="11">
    <source>
        <dbReference type="EMBL" id="MBM7618686.1"/>
    </source>
</evidence>
<feature type="domain" description="PLD phosphodiesterase" evidence="10">
    <location>
        <begin position="313"/>
        <end position="340"/>
    </location>
</feature>
<dbReference type="InterPro" id="IPR001736">
    <property type="entry name" value="PLipase_D/transphosphatidylase"/>
</dbReference>
<organism evidence="11 12">
    <name type="scientific">Sutcliffiella tianshenii</name>
    <dbReference type="NCBI Taxonomy" id="1463404"/>
    <lineage>
        <taxon>Bacteria</taxon>
        <taxon>Bacillati</taxon>
        <taxon>Bacillota</taxon>
        <taxon>Bacilli</taxon>
        <taxon>Bacillales</taxon>
        <taxon>Bacillaceae</taxon>
        <taxon>Sutcliffiella</taxon>
    </lineage>
</organism>
<dbReference type="PROSITE" id="PS50035">
    <property type="entry name" value="PLD"/>
    <property type="match status" value="2"/>
</dbReference>
<dbReference type="EMBL" id="JAFBED010000001">
    <property type="protein sequence ID" value="MBM7618686.1"/>
    <property type="molecule type" value="Genomic_DNA"/>
</dbReference>
<dbReference type="InterPro" id="IPR022924">
    <property type="entry name" value="Cardiolipin_synthase"/>
</dbReference>
<dbReference type="GO" id="GO:0016740">
    <property type="term" value="F:transferase activity"/>
    <property type="evidence" value="ECO:0007669"/>
    <property type="project" value="UniProtKB-KW"/>
</dbReference>
<protein>
    <recommendedName>
        <fullName evidence="8">Cardiolipin synthase</fullName>
        <ecNumber evidence="8">2.7.8.-</ecNumber>
    </recommendedName>
</protein>
<keyword evidence="6 9" id="KW-1133">Transmembrane helix</keyword>
<keyword evidence="5" id="KW-0677">Repeat</keyword>
<dbReference type="CDD" id="cd09112">
    <property type="entry name" value="PLDc_CLS_2"/>
    <property type="match status" value="1"/>
</dbReference>
<evidence type="ECO:0000256" key="9">
    <source>
        <dbReference type="SAM" id="Phobius"/>
    </source>
</evidence>
<evidence type="ECO:0000256" key="6">
    <source>
        <dbReference type="ARBA" id="ARBA00022989"/>
    </source>
</evidence>
<feature type="domain" description="PLD phosphodiesterase" evidence="10">
    <location>
        <begin position="141"/>
        <end position="168"/>
    </location>
</feature>
<evidence type="ECO:0000256" key="4">
    <source>
        <dbReference type="ARBA" id="ARBA00022692"/>
    </source>
</evidence>